<feature type="domain" description="DUF2268" evidence="1">
    <location>
        <begin position="120"/>
        <end position="279"/>
    </location>
</feature>
<comment type="caution">
    <text evidence="2">The sequence shown here is derived from an EMBL/GenBank/DDBJ whole genome shotgun (WGS) entry which is preliminary data.</text>
</comment>
<dbReference type="InterPro" id="IPR018728">
    <property type="entry name" value="DUF2268"/>
</dbReference>
<dbReference type="RefSeq" id="WP_250859044.1">
    <property type="nucleotide sequence ID" value="NZ_JAGSOJ010000002.1"/>
</dbReference>
<reference evidence="2" key="2">
    <citation type="submission" date="2021-04" db="EMBL/GenBank/DDBJ databases">
        <authorList>
            <person name="Dong X."/>
        </authorList>
    </citation>
    <scope>NUCLEOTIDE SEQUENCE</scope>
    <source>
        <strain evidence="2">ZWT</strain>
    </source>
</reference>
<evidence type="ECO:0000259" key="1">
    <source>
        <dbReference type="Pfam" id="PF10026"/>
    </source>
</evidence>
<reference evidence="2" key="1">
    <citation type="journal article" date="2021" name="mSystems">
        <title>Bacteria and Archaea Synergistically Convert Glycine Betaine to Biogenic Methane in the Formosa Cold Seep of the South China Sea.</title>
        <authorList>
            <person name="Li L."/>
            <person name="Zhang W."/>
            <person name="Zhang S."/>
            <person name="Song L."/>
            <person name="Sun Q."/>
            <person name="Zhang H."/>
            <person name="Xiang H."/>
            <person name="Dong X."/>
        </authorList>
    </citation>
    <scope>NUCLEOTIDE SEQUENCE</scope>
    <source>
        <strain evidence="2">ZWT</strain>
    </source>
</reference>
<name>A0A9J6P1A2_9CLOT</name>
<accession>A0A9J6P1A2</accession>
<keyword evidence="3" id="KW-1185">Reference proteome</keyword>
<dbReference type="Proteomes" id="UP001056429">
    <property type="component" value="Unassembled WGS sequence"/>
</dbReference>
<evidence type="ECO:0000313" key="3">
    <source>
        <dbReference type="Proteomes" id="UP001056429"/>
    </source>
</evidence>
<dbReference type="EMBL" id="JAGSOJ010000002">
    <property type="protein sequence ID" value="MCM1989998.1"/>
    <property type="molecule type" value="Genomic_DNA"/>
</dbReference>
<evidence type="ECO:0000313" key="2">
    <source>
        <dbReference type="EMBL" id="MCM1989998.1"/>
    </source>
</evidence>
<dbReference type="Pfam" id="PF10026">
    <property type="entry name" value="DUF2268"/>
    <property type="match status" value="1"/>
</dbReference>
<sequence>MEVNIKDISYMFCEFWEKGQGMNFDQQKQLWKELYQEPNKEIFQHFEFLFKMSDKNYNIDDNLEKCFQEYEKSYEKIKSLTNISDNINKVCKRCSEIFEINDIKLNFITIIGLCSANAFVTGFNGRTAFYFLEKMLKKEYIDILLAHEITHLFHFSQLVSENYESTLADSIFIDGLACFVSNYLYPGFTLSEYLCFDSDCQEWLSECNKQFNNIKSDIIHNIQSTDFVYFKKYFMGDNSIKDGIPTRIGYFIGYCIVEWLNKKYTLQEMISWQQDRIIKEVKGALTKIL</sequence>
<gene>
    <name evidence="2" type="ORF">KDK92_09610</name>
</gene>
<dbReference type="AlphaFoldDB" id="A0A9J6P1A2"/>
<organism evidence="2 3">
    <name type="scientific">Oceanirhabdus seepicola</name>
    <dbReference type="NCBI Taxonomy" id="2828781"/>
    <lineage>
        <taxon>Bacteria</taxon>
        <taxon>Bacillati</taxon>
        <taxon>Bacillota</taxon>
        <taxon>Clostridia</taxon>
        <taxon>Eubacteriales</taxon>
        <taxon>Clostridiaceae</taxon>
        <taxon>Oceanirhabdus</taxon>
    </lineage>
</organism>
<protein>
    <recommendedName>
        <fullName evidence="1">DUF2268 domain-containing protein</fullName>
    </recommendedName>
</protein>
<proteinExistence type="predicted"/>